<feature type="compositionally biased region" description="Low complexity" evidence="1">
    <location>
        <begin position="117"/>
        <end position="137"/>
    </location>
</feature>
<keyword evidence="3" id="KW-1185">Reference proteome</keyword>
<name>A0A0E0R7L6_ORYRU</name>
<evidence type="ECO:0000256" key="1">
    <source>
        <dbReference type="SAM" id="MobiDB-lite"/>
    </source>
</evidence>
<reference evidence="3" key="1">
    <citation type="submission" date="2013-06" db="EMBL/GenBank/DDBJ databases">
        <authorList>
            <person name="Zhao Q."/>
        </authorList>
    </citation>
    <scope>NUCLEOTIDE SEQUENCE</scope>
    <source>
        <strain evidence="3">cv. W1943</strain>
    </source>
</reference>
<feature type="region of interest" description="Disordered" evidence="1">
    <location>
        <begin position="59"/>
        <end position="167"/>
    </location>
</feature>
<reference evidence="2" key="2">
    <citation type="submission" date="2015-06" db="UniProtKB">
        <authorList>
            <consortium name="EnsemblPlants"/>
        </authorList>
    </citation>
    <scope>IDENTIFICATION</scope>
</reference>
<evidence type="ECO:0000313" key="2">
    <source>
        <dbReference type="EnsemblPlants" id="ORUFI11G12110.1"/>
    </source>
</evidence>
<proteinExistence type="predicted"/>
<feature type="compositionally biased region" description="Basic residues" evidence="1">
    <location>
        <begin position="151"/>
        <end position="161"/>
    </location>
</feature>
<accession>A0A0E0R7L6</accession>
<dbReference type="AlphaFoldDB" id="A0A0E0R7L6"/>
<evidence type="ECO:0000313" key="3">
    <source>
        <dbReference type="Proteomes" id="UP000008022"/>
    </source>
</evidence>
<organism evidence="2 3">
    <name type="scientific">Oryza rufipogon</name>
    <name type="common">Brownbeard rice</name>
    <name type="synonym">Asian wild rice</name>
    <dbReference type="NCBI Taxonomy" id="4529"/>
    <lineage>
        <taxon>Eukaryota</taxon>
        <taxon>Viridiplantae</taxon>
        <taxon>Streptophyta</taxon>
        <taxon>Embryophyta</taxon>
        <taxon>Tracheophyta</taxon>
        <taxon>Spermatophyta</taxon>
        <taxon>Magnoliopsida</taxon>
        <taxon>Liliopsida</taxon>
        <taxon>Poales</taxon>
        <taxon>Poaceae</taxon>
        <taxon>BOP clade</taxon>
        <taxon>Oryzoideae</taxon>
        <taxon>Oryzeae</taxon>
        <taxon>Oryzinae</taxon>
        <taxon>Oryza</taxon>
    </lineage>
</organism>
<dbReference type="EnsemblPlants" id="ORUFI11G12110.1">
    <property type="protein sequence ID" value="ORUFI11G12110.1"/>
    <property type="gene ID" value="ORUFI11G12110"/>
</dbReference>
<feature type="compositionally biased region" description="Low complexity" evidence="1">
    <location>
        <begin position="81"/>
        <end position="96"/>
    </location>
</feature>
<protein>
    <submittedName>
        <fullName evidence="2">Uncharacterized protein</fullName>
    </submittedName>
</protein>
<sequence length="167" mass="18582">MAAVTSVGICKRRWRRTRWRGTGLWDGVEVALRQRTALAGIGEEREAMARGEEGFGLGAHRRRQRSKETAMPTVQQPAVMASTTRRLAAAAPSSSPVRHRQNRALPMSLPWSTPAGRRPYSSSWSSRPSHRVSSTSRTAPLPVAKNTTCVRGRKERRKKNSVRGILE</sequence>
<dbReference type="HOGENOM" id="CLU_1597167_0_0_1"/>
<dbReference type="Gramene" id="ORUFI11G12110.1">
    <property type="protein sequence ID" value="ORUFI11G12110.1"/>
    <property type="gene ID" value="ORUFI11G12110"/>
</dbReference>
<dbReference type="Proteomes" id="UP000008022">
    <property type="component" value="Unassembled WGS sequence"/>
</dbReference>